<evidence type="ECO:0000313" key="2">
    <source>
        <dbReference type="EMBL" id="QNM06897.1"/>
    </source>
</evidence>
<sequence length="85" mass="9593">MRMSDLRMKEVINICDGKRLGFITDAEFDCKTGCIQKFIIPGPAHICGFLGRDSEYIIPYGCVEQIGEDFVLVKVITEDCLNKCK</sequence>
<dbReference type="PANTHER" id="PTHR40061:SF1">
    <property type="entry name" value="SPORULATION PROTEIN YLMC-RELATED"/>
    <property type="match status" value="1"/>
</dbReference>
<feature type="domain" description="PRC-barrel" evidence="1">
    <location>
        <begin position="2"/>
        <end position="78"/>
    </location>
</feature>
<proteinExistence type="predicted"/>
<dbReference type="PANTHER" id="PTHR40061">
    <property type="entry name" value="SPORULATION PROTEIN YLMC-RELATED"/>
    <property type="match status" value="1"/>
</dbReference>
<dbReference type="KEGG" id="qdo:H9Q78_00180"/>
<dbReference type="EMBL" id="CP060634">
    <property type="protein sequence ID" value="QNM06897.1"/>
    <property type="molecule type" value="Genomic_DNA"/>
</dbReference>
<dbReference type="SUPFAM" id="SSF50346">
    <property type="entry name" value="PRC-barrel domain"/>
    <property type="match status" value="1"/>
</dbReference>
<organism evidence="2 3">
    <name type="scientific">Qiania dongpingensis</name>
    <dbReference type="NCBI Taxonomy" id="2763669"/>
    <lineage>
        <taxon>Bacteria</taxon>
        <taxon>Bacillati</taxon>
        <taxon>Bacillota</taxon>
        <taxon>Clostridia</taxon>
        <taxon>Lachnospirales</taxon>
        <taxon>Lachnospiraceae</taxon>
        <taxon>Qiania</taxon>
    </lineage>
</organism>
<dbReference type="InterPro" id="IPR027275">
    <property type="entry name" value="PRC-brl_dom"/>
</dbReference>
<evidence type="ECO:0000259" key="1">
    <source>
        <dbReference type="Pfam" id="PF05239"/>
    </source>
</evidence>
<dbReference type="AlphaFoldDB" id="A0A7G9G7W5"/>
<reference evidence="2 3" key="1">
    <citation type="submission" date="2020-08" db="EMBL/GenBank/DDBJ databases">
        <authorList>
            <person name="Liu C."/>
            <person name="Sun Q."/>
        </authorList>
    </citation>
    <scope>NUCLEOTIDE SEQUENCE [LARGE SCALE GENOMIC DNA]</scope>
    <source>
        <strain evidence="2 3">NSJ-38</strain>
    </source>
</reference>
<dbReference type="Gene3D" id="2.30.30.240">
    <property type="entry name" value="PRC-barrel domain"/>
    <property type="match status" value="1"/>
</dbReference>
<evidence type="ECO:0000313" key="3">
    <source>
        <dbReference type="Proteomes" id="UP000515823"/>
    </source>
</evidence>
<keyword evidence="3" id="KW-1185">Reference proteome</keyword>
<dbReference type="Pfam" id="PF05239">
    <property type="entry name" value="PRC"/>
    <property type="match status" value="1"/>
</dbReference>
<dbReference type="Proteomes" id="UP000515823">
    <property type="component" value="Chromosome"/>
</dbReference>
<dbReference type="RefSeq" id="WP_231061853.1">
    <property type="nucleotide sequence ID" value="NZ_CP060634.1"/>
</dbReference>
<dbReference type="InterPro" id="IPR014238">
    <property type="entry name" value="Spore_YlmC/YmxH"/>
</dbReference>
<dbReference type="InterPro" id="IPR011033">
    <property type="entry name" value="PRC_barrel-like_sf"/>
</dbReference>
<dbReference type="NCBIfam" id="TIGR02888">
    <property type="entry name" value="spore_YlmC_YmxH"/>
    <property type="match status" value="1"/>
</dbReference>
<protein>
    <submittedName>
        <fullName evidence="2">YlmC/YmxH family sporulation protein</fullName>
    </submittedName>
</protein>
<accession>A0A7G9G7W5</accession>
<gene>
    <name evidence="2" type="ORF">H9Q78_00180</name>
</gene>
<name>A0A7G9G7W5_9FIRM</name>